<dbReference type="PANTHER" id="PTHR11717:SF31">
    <property type="entry name" value="LOW MOLECULAR WEIGHT PROTEIN-TYROSINE-PHOSPHATASE ETP-RELATED"/>
    <property type="match status" value="1"/>
</dbReference>
<name>A0A6I4VPF2_9BACL</name>
<evidence type="ECO:0000259" key="5">
    <source>
        <dbReference type="SMART" id="SM00226"/>
    </source>
</evidence>
<evidence type="ECO:0000256" key="2">
    <source>
        <dbReference type="ARBA" id="ARBA00022801"/>
    </source>
</evidence>
<feature type="active site" description="Proton donor" evidence="4">
    <location>
        <position position="119"/>
    </location>
</feature>
<accession>A0A6I4VPF2</accession>
<reference evidence="6 7" key="1">
    <citation type="submission" date="2019-12" db="EMBL/GenBank/DDBJ databases">
        <title>Whole-genome analyses of novel actinobacteria.</title>
        <authorList>
            <person name="Sahin N."/>
            <person name="Saygin H."/>
        </authorList>
    </citation>
    <scope>NUCLEOTIDE SEQUENCE [LARGE SCALE GENOMIC DNA]</scope>
    <source>
        <strain evidence="6 7">KC615</strain>
    </source>
</reference>
<keyword evidence="3" id="KW-0904">Protein phosphatase</keyword>
<dbReference type="GO" id="GO:0004725">
    <property type="term" value="F:protein tyrosine phosphatase activity"/>
    <property type="evidence" value="ECO:0007669"/>
    <property type="project" value="InterPro"/>
</dbReference>
<dbReference type="Gene3D" id="3.40.50.2300">
    <property type="match status" value="1"/>
</dbReference>
<keyword evidence="7" id="KW-1185">Reference proteome</keyword>
<dbReference type="InterPro" id="IPR036196">
    <property type="entry name" value="Ptyr_pPase_sf"/>
</dbReference>
<sequence>MKRVLFVCTGNTCRSPMAEAILTHMAKQKQFPLQVRSAGIYAVPGDNISPQAKEVLSTEGIQTDHCAQRLSEELLEWADVILTMTKQHKNAVLLESPTLNKKVYTLTEYITDDAFDIMDPYGSSVEVYRRCAEEIYQHLETLMEKWSKE</sequence>
<dbReference type="CDD" id="cd16344">
    <property type="entry name" value="LMWPAP"/>
    <property type="match status" value="1"/>
</dbReference>
<evidence type="ECO:0000313" key="6">
    <source>
        <dbReference type="EMBL" id="MXQ52933.1"/>
    </source>
</evidence>
<feature type="active site" description="Nucleophile" evidence="4">
    <location>
        <position position="8"/>
    </location>
</feature>
<dbReference type="InterPro" id="IPR023485">
    <property type="entry name" value="Ptyr_pPase"/>
</dbReference>
<proteinExistence type="inferred from homology"/>
<dbReference type="Proteomes" id="UP000430692">
    <property type="component" value="Unassembled WGS sequence"/>
</dbReference>
<dbReference type="InterPro" id="IPR050438">
    <property type="entry name" value="LMW_PTPase"/>
</dbReference>
<dbReference type="Pfam" id="PF01451">
    <property type="entry name" value="LMWPc"/>
    <property type="match status" value="1"/>
</dbReference>
<feature type="active site" evidence="4">
    <location>
        <position position="14"/>
    </location>
</feature>
<keyword evidence="2" id="KW-0378">Hydrolase</keyword>
<dbReference type="SUPFAM" id="SSF52788">
    <property type="entry name" value="Phosphotyrosine protein phosphatases I"/>
    <property type="match status" value="1"/>
</dbReference>
<evidence type="ECO:0000256" key="3">
    <source>
        <dbReference type="ARBA" id="ARBA00022912"/>
    </source>
</evidence>
<dbReference type="EMBL" id="WUUL01000002">
    <property type="protein sequence ID" value="MXQ52933.1"/>
    <property type="molecule type" value="Genomic_DNA"/>
</dbReference>
<dbReference type="InterPro" id="IPR017867">
    <property type="entry name" value="Tyr_phospatase_low_mol_wt"/>
</dbReference>
<protein>
    <submittedName>
        <fullName evidence="6">Low molecular weight protein arginine phosphatase</fullName>
    </submittedName>
</protein>
<feature type="domain" description="Phosphotyrosine protein phosphatase I" evidence="5">
    <location>
        <begin position="2"/>
        <end position="145"/>
    </location>
</feature>
<comment type="similarity">
    <text evidence="1">Belongs to the low molecular weight phosphotyrosine protein phosphatase family.</text>
</comment>
<dbReference type="PRINTS" id="PR00719">
    <property type="entry name" value="LMWPTPASE"/>
</dbReference>
<gene>
    <name evidence="6" type="ORF">GSM42_04125</name>
</gene>
<dbReference type="RefSeq" id="WP_160800273.1">
    <property type="nucleotide sequence ID" value="NZ_WUUL01000002.1"/>
</dbReference>
<dbReference type="PANTHER" id="PTHR11717">
    <property type="entry name" value="LOW MOLECULAR WEIGHT PROTEIN TYROSINE PHOSPHATASE"/>
    <property type="match status" value="1"/>
</dbReference>
<organism evidence="6 7">
    <name type="scientific">Shimazuella alba</name>
    <dbReference type="NCBI Taxonomy" id="2690964"/>
    <lineage>
        <taxon>Bacteria</taxon>
        <taxon>Bacillati</taxon>
        <taxon>Bacillota</taxon>
        <taxon>Bacilli</taxon>
        <taxon>Bacillales</taxon>
        <taxon>Thermoactinomycetaceae</taxon>
        <taxon>Shimazuella</taxon>
    </lineage>
</organism>
<evidence type="ECO:0000256" key="4">
    <source>
        <dbReference type="PIRSR" id="PIRSR617867-1"/>
    </source>
</evidence>
<comment type="caution">
    <text evidence="6">The sequence shown here is derived from an EMBL/GenBank/DDBJ whole genome shotgun (WGS) entry which is preliminary data.</text>
</comment>
<dbReference type="SMART" id="SM00226">
    <property type="entry name" value="LMWPc"/>
    <property type="match status" value="1"/>
</dbReference>
<dbReference type="AlphaFoldDB" id="A0A6I4VPF2"/>
<evidence type="ECO:0000256" key="1">
    <source>
        <dbReference type="ARBA" id="ARBA00011063"/>
    </source>
</evidence>
<evidence type="ECO:0000313" key="7">
    <source>
        <dbReference type="Proteomes" id="UP000430692"/>
    </source>
</evidence>